<name>A0A0V1AM90_TRISP</name>
<dbReference type="OrthoDB" id="5934838at2759"/>
<dbReference type="AlphaFoldDB" id="A0A0V1AM90"/>
<gene>
    <name evidence="2" type="ORF">T01_10129</name>
    <name evidence="1" type="ORF">T01_14671</name>
</gene>
<evidence type="ECO:0000313" key="1">
    <source>
        <dbReference type="EMBL" id="KRY25860.1"/>
    </source>
</evidence>
<dbReference type="InParanoid" id="A0A0V1AM90"/>
<comment type="caution">
    <text evidence="1">The sequence shown here is derived from an EMBL/GenBank/DDBJ whole genome shotgun (WGS) entry which is preliminary data.</text>
</comment>
<reference evidence="1 3" key="1">
    <citation type="submission" date="2015-01" db="EMBL/GenBank/DDBJ databases">
        <title>Evolution of Trichinella species and genotypes.</title>
        <authorList>
            <person name="Korhonen P.K."/>
            <person name="Edoardo P."/>
            <person name="Giuseppe L.R."/>
            <person name="Gasser R.B."/>
        </authorList>
    </citation>
    <scope>NUCLEOTIDE SEQUENCE [LARGE SCALE GENOMIC DNA]</scope>
    <source>
        <strain evidence="1">ISS3</strain>
    </source>
</reference>
<proteinExistence type="predicted"/>
<evidence type="ECO:0000313" key="2">
    <source>
        <dbReference type="EMBL" id="KRY27504.1"/>
    </source>
</evidence>
<accession>A0A0V1AM90</accession>
<dbReference type="EMBL" id="JYDH01000251">
    <property type="protein sequence ID" value="KRY27504.1"/>
    <property type="molecule type" value="Genomic_DNA"/>
</dbReference>
<sequence>MRSKCAYHQRHLIVYILTEFQKLSNKDEIIVSAMRIAFTFNTVTFYVVRGWKHCVLFGKSTEDQL</sequence>
<evidence type="ECO:0000313" key="3">
    <source>
        <dbReference type="Proteomes" id="UP000054776"/>
    </source>
</evidence>
<organism evidence="1 3">
    <name type="scientific">Trichinella spiralis</name>
    <name type="common">Trichina worm</name>
    <dbReference type="NCBI Taxonomy" id="6334"/>
    <lineage>
        <taxon>Eukaryota</taxon>
        <taxon>Metazoa</taxon>
        <taxon>Ecdysozoa</taxon>
        <taxon>Nematoda</taxon>
        <taxon>Enoplea</taxon>
        <taxon>Dorylaimia</taxon>
        <taxon>Trichinellida</taxon>
        <taxon>Trichinellidae</taxon>
        <taxon>Trichinella</taxon>
    </lineage>
</organism>
<keyword evidence="3" id="KW-1185">Reference proteome</keyword>
<protein>
    <submittedName>
        <fullName evidence="1">Uncharacterized protein</fullName>
    </submittedName>
</protein>
<dbReference type="Proteomes" id="UP000054776">
    <property type="component" value="Unassembled WGS sequence"/>
</dbReference>
<dbReference type="EMBL" id="JYDH01000692">
    <property type="protein sequence ID" value="KRY25860.1"/>
    <property type="molecule type" value="Genomic_DNA"/>
</dbReference>